<dbReference type="STRING" id="61424.A0A2T9Z6M5"/>
<sequence>MAENSDIESKTHLGDIFLPQKTFCTLPPEFSNPIQRIFLTANGNLQRLLSSYYNLPVSVDILYNQKILPSDTNPKITFDRKVNLVCNNKTVCIAESKIYLLSDKATDLIINQKVGIAQFFRYRNSFPDFVLLSAKSNPDNSFQRSYILKTSDLECHIDEYFVPGMLELSFVQ</sequence>
<dbReference type="AlphaFoldDB" id="A0A2T9Z6M5"/>
<dbReference type="InterPro" id="IPR028978">
    <property type="entry name" value="Chorismate_lyase_/UTRA_dom_sf"/>
</dbReference>
<accession>A0A2T9Z6M5</accession>
<dbReference type="EMBL" id="MBFT01000002">
    <property type="protein sequence ID" value="PVV00195.1"/>
    <property type="molecule type" value="Genomic_DNA"/>
</dbReference>
<dbReference type="OrthoDB" id="5673at2759"/>
<dbReference type="SUPFAM" id="SSF64288">
    <property type="entry name" value="Chorismate lyase-like"/>
    <property type="match status" value="1"/>
</dbReference>
<gene>
    <name evidence="1" type="ORF">BB559_000046</name>
</gene>
<protein>
    <submittedName>
        <fullName evidence="1">Uncharacterized protein</fullName>
    </submittedName>
</protein>
<organism evidence="1 2">
    <name type="scientific">Furculomyces boomerangus</name>
    <dbReference type="NCBI Taxonomy" id="61424"/>
    <lineage>
        <taxon>Eukaryota</taxon>
        <taxon>Fungi</taxon>
        <taxon>Fungi incertae sedis</taxon>
        <taxon>Zoopagomycota</taxon>
        <taxon>Kickxellomycotina</taxon>
        <taxon>Harpellomycetes</taxon>
        <taxon>Harpellales</taxon>
        <taxon>Harpellaceae</taxon>
        <taxon>Furculomyces</taxon>
    </lineage>
</organism>
<name>A0A2T9Z6M5_9FUNG</name>
<keyword evidence="2" id="KW-1185">Reference proteome</keyword>
<evidence type="ECO:0000313" key="2">
    <source>
        <dbReference type="Proteomes" id="UP000245699"/>
    </source>
</evidence>
<comment type="caution">
    <text evidence="1">The sequence shown here is derived from an EMBL/GenBank/DDBJ whole genome shotgun (WGS) entry which is preliminary data.</text>
</comment>
<proteinExistence type="predicted"/>
<dbReference type="Proteomes" id="UP000245699">
    <property type="component" value="Unassembled WGS sequence"/>
</dbReference>
<dbReference type="Gene3D" id="3.40.1410.10">
    <property type="entry name" value="Chorismate lyase-like"/>
    <property type="match status" value="1"/>
</dbReference>
<evidence type="ECO:0000313" key="1">
    <source>
        <dbReference type="EMBL" id="PVV00195.1"/>
    </source>
</evidence>
<reference evidence="1 2" key="1">
    <citation type="journal article" date="2018" name="MBio">
        <title>Comparative Genomics Reveals the Core Gene Toolbox for the Fungus-Insect Symbiosis.</title>
        <authorList>
            <person name="Wang Y."/>
            <person name="Stata M."/>
            <person name="Wang W."/>
            <person name="Stajich J.E."/>
            <person name="White M.M."/>
            <person name="Moncalvo J.M."/>
        </authorList>
    </citation>
    <scope>NUCLEOTIDE SEQUENCE [LARGE SCALE GENOMIC DNA]</scope>
    <source>
        <strain evidence="1 2">AUS-77-4</strain>
    </source>
</reference>